<dbReference type="GO" id="GO:0032299">
    <property type="term" value="C:ribonuclease H2 complex"/>
    <property type="evidence" value="ECO:0007669"/>
    <property type="project" value="TreeGrafter"/>
</dbReference>
<feature type="binding site" evidence="8">
    <location>
        <position position="60"/>
    </location>
    <ligand>
        <name>a divalent metal cation</name>
        <dbReference type="ChEBI" id="CHEBI:60240"/>
    </ligand>
</feature>
<dbReference type="GO" id="GO:0006298">
    <property type="term" value="P:mismatch repair"/>
    <property type="evidence" value="ECO:0007669"/>
    <property type="project" value="TreeGrafter"/>
</dbReference>
<dbReference type="PANTHER" id="PTHR10954:SF7">
    <property type="entry name" value="RIBONUCLEASE H2 SUBUNIT A"/>
    <property type="match status" value="1"/>
</dbReference>
<dbReference type="InterPro" id="IPR004649">
    <property type="entry name" value="RNase_H2_suA"/>
</dbReference>
<keyword evidence="5 8" id="KW-0479">Metal-binding</keyword>
<dbReference type="Pfam" id="PF01351">
    <property type="entry name" value="RNase_HII"/>
    <property type="match status" value="1"/>
</dbReference>
<comment type="similarity">
    <text evidence="3">Belongs to the RNase HII family. Eukaryotic subfamily.</text>
</comment>
<proteinExistence type="inferred from homology"/>
<feature type="binding site" evidence="8">
    <location>
        <position position="61"/>
    </location>
    <ligand>
        <name>a divalent metal cation</name>
        <dbReference type="ChEBI" id="CHEBI:60240"/>
    </ligand>
</feature>
<evidence type="ECO:0000256" key="1">
    <source>
        <dbReference type="ARBA" id="ARBA00000077"/>
    </source>
</evidence>
<evidence type="ECO:0000256" key="6">
    <source>
        <dbReference type="ARBA" id="ARBA00022759"/>
    </source>
</evidence>
<keyword evidence="12" id="KW-1185">Reference proteome</keyword>
<evidence type="ECO:0000313" key="11">
    <source>
        <dbReference type="EMBL" id="KAF2454393.1"/>
    </source>
</evidence>
<dbReference type="OrthoDB" id="7462577at2759"/>
<sequence>MDGVAEEPQDLALETPAEGVFIPPSIDRDEILAGRTHTHYSPVPDVIAQDPTTECVLGIDEAGRGPVLGPMVYAALYLPASSHDSLLRTTHRFADSKALTPAARSSLMRALCTAGSDLHRTCGWATAALSARAIAAGMLRPAAAGGARNLNAQAADATAGLIAGVLARGVAVAAVFVDALGPPAAHQARLAARFPNLRVTVANKADAIYPCVSAASVCAKVSRDAALDVCYGAYAGDGAAVAAETGWGSGYPSDARCSAWLRRNMDPLFGWGAECRFSWSTARDMLEEGSAGSAVGVDWPEDDEDDDERRMTDFFAIGPGSSAAIGSGGAVEADDGDELSGWYGRRVAEGVF</sequence>
<feature type="binding site" evidence="8">
    <location>
        <position position="178"/>
    </location>
    <ligand>
        <name>a divalent metal cation</name>
        <dbReference type="ChEBI" id="CHEBI:60240"/>
    </ligand>
</feature>
<dbReference type="AlphaFoldDB" id="A0A6A6NT02"/>
<dbReference type="EMBL" id="MU001691">
    <property type="protein sequence ID" value="KAF2454393.1"/>
    <property type="molecule type" value="Genomic_DNA"/>
</dbReference>
<comment type="catalytic activity">
    <reaction evidence="1 8 9">
        <text>Endonucleolytic cleavage to 5'-phosphomonoester.</text>
        <dbReference type="EC" id="3.1.26.4"/>
    </reaction>
</comment>
<dbReference type="GO" id="GO:0003723">
    <property type="term" value="F:RNA binding"/>
    <property type="evidence" value="ECO:0007669"/>
    <property type="project" value="UniProtKB-UniRule"/>
</dbReference>
<comment type="function">
    <text evidence="9">Endonuclease that specifically degrades the RNA of RNA-DNA hybrids.</text>
</comment>
<evidence type="ECO:0000256" key="5">
    <source>
        <dbReference type="ARBA" id="ARBA00022723"/>
    </source>
</evidence>
<dbReference type="GO" id="GO:0004523">
    <property type="term" value="F:RNA-DNA hybrid ribonuclease activity"/>
    <property type="evidence" value="ECO:0007669"/>
    <property type="project" value="UniProtKB-UniRule"/>
</dbReference>
<accession>A0A6A6NT02</accession>
<keyword evidence="4 8" id="KW-0540">Nuclease</keyword>
<evidence type="ECO:0000256" key="4">
    <source>
        <dbReference type="ARBA" id="ARBA00022722"/>
    </source>
</evidence>
<gene>
    <name evidence="11" type="ORF">BDY21DRAFT_416712</name>
</gene>
<comment type="cofactor">
    <cofactor evidence="2">
        <name>Mg(2+)</name>
        <dbReference type="ChEBI" id="CHEBI:18420"/>
    </cofactor>
</comment>
<keyword evidence="6 8" id="KW-0255">Endonuclease</keyword>
<evidence type="ECO:0000256" key="3">
    <source>
        <dbReference type="ARBA" id="ARBA00007058"/>
    </source>
</evidence>
<comment type="cofactor">
    <cofactor evidence="8">
        <name>Mn(2+)</name>
        <dbReference type="ChEBI" id="CHEBI:29035"/>
    </cofactor>
    <cofactor evidence="8">
        <name>Mg(2+)</name>
        <dbReference type="ChEBI" id="CHEBI:18420"/>
    </cofactor>
    <text evidence="8">Manganese or magnesium. Binds 1 divalent metal ion per monomer in the absence of substrate. May bind a second metal ion after substrate binding.</text>
</comment>
<evidence type="ECO:0000259" key="10">
    <source>
        <dbReference type="PROSITE" id="PS51975"/>
    </source>
</evidence>
<keyword evidence="7 8" id="KW-0378">Hydrolase</keyword>
<dbReference type="FunFam" id="3.30.420.10:FF:000016">
    <property type="entry name" value="Ribonuclease"/>
    <property type="match status" value="1"/>
</dbReference>
<reference evidence="11" key="1">
    <citation type="journal article" date="2020" name="Stud. Mycol.">
        <title>101 Dothideomycetes genomes: a test case for predicting lifestyles and emergence of pathogens.</title>
        <authorList>
            <person name="Haridas S."/>
            <person name="Albert R."/>
            <person name="Binder M."/>
            <person name="Bloem J."/>
            <person name="Labutti K."/>
            <person name="Salamov A."/>
            <person name="Andreopoulos B."/>
            <person name="Baker S."/>
            <person name="Barry K."/>
            <person name="Bills G."/>
            <person name="Bluhm B."/>
            <person name="Cannon C."/>
            <person name="Castanera R."/>
            <person name="Culley D."/>
            <person name="Daum C."/>
            <person name="Ezra D."/>
            <person name="Gonzalez J."/>
            <person name="Henrissat B."/>
            <person name="Kuo A."/>
            <person name="Liang C."/>
            <person name="Lipzen A."/>
            <person name="Lutzoni F."/>
            <person name="Magnuson J."/>
            <person name="Mondo S."/>
            <person name="Nolan M."/>
            <person name="Ohm R."/>
            <person name="Pangilinan J."/>
            <person name="Park H.-J."/>
            <person name="Ramirez L."/>
            <person name="Alfaro M."/>
            <person name="Sun H."/>
            <person name="Tritt A."/>
            <person name="Yoshinaga Y."/>
            <person name="Zwiers L.-H."/>
            <person name="Turgeon B."/>
            <person name="Goodwin S."/>
            <person name="Spatafora J."/>
            <person name="Crous P."/>
            <person name="Grigoriev I."/>
        </authorList>
    </citation>
    <scope>NUCLEOTIDE SEQUENCE</scope>
    <source>
        <strain evidence="11">ATCC 16933</strain>
    </source>
</reference>
<dbReference type="InterPro" id="IPR023160">
    <property type="entry name" value="RNase_HII_hlx-loop-hlx_cap_dom"/>
</dbReference>
<dbReference type="Gene3D" id="1.10.10.460">
    <property type="entry name" value="Ribonuclease hii. Domain 2"/>
    <property type="match status" value="1"/>
</dbReference>
<name>A0A6A6NT02_9PEZI</name>
<feature type="domain" description="RNase H type-2" evidence="10">
    <location>
        <begin position="54"/>
        <end position="291"/>
    </location>
</feature>
<evidence type="ECO:0000256" key="2">
    <source>
        <dbReference type="ARBA" id="ARBA00001946"/>
    </source>
</evidence>
<dbReference type="EC" id="3.1.26.4" evidence="9"/>
<evidence type="ECO:0000256" key="9">
    <source>
        <dbReference type="RuleBase" id="RU003515"/>
    </source>
</evidence>
<dbReference type="Gene3D" id="3.30.420.10">
    <property type="entry name" value="Ribonuclease H-like superfamily/Ribonuclease H"/>
    <property type="match status" value="1"/>
</dbReference>
<dbReference type="FunFam" id="1.10.10.460:FF:000001">
    <property type="entry name" value="Ribonuclease"/>
    <property type="match status" value="1"/>
</dbReference>
<dbReference type="PROSITE" id="PS51975">
    <property type="entry name" value="RNASE_H_2"/>
    <property type="match status" value="1"/>
</dbReference>
<dbReference type="SUPFAM" id="SSF53098">
    <property type="entry name" value="Ribonuclease H-like"/>
    <property type="match status" value="1"/>
</dbReference>
<evidence type="ECO:0000256" key="7">
    <source>
        <dbReference type="ARBA" id="ARBA00022801"/>
    </source>
</evidence>
<evidence type="ECO:0000313" key="12">
    <source>
        <dbReference type="Proteomes" id="UP000799766"/>
    </source>
</evidence>
<dbReference type="InterPro" id="IPR012337">
    <property type="entry name" value="RNaseH-like_sf"/>
</dbReference>
<dbReference type="PANTHER" id="PTHR10954">
    <property type="entry name" value="RIBONUCLEASE H2 SUBUNIT A"/>
    <property type="match status" value="1"/>
</dbReference>
<dbReference type="GO" id="GO:0046872">
    <property type="term" value="F:metal ion binding"/>
    <property type="evidence" value="ECO:0007669"/>
    <property type="project" value="UniProtKB-KW"/>
</dbReference>
<dbReference type="InterPro" id="IPR024567">
    <property type="entry name" value="RNase_HII/HIII_dom"/>
</dbReference>
<dbReference type="CDD" id="cd07181">
    <property type="entry name" value="RNase_HII_eukaryota_like"/>
    <property type="match status" value="1"/>
</dbReference>
<dbReference type="InterPro" id="IPR001352">
    <property type="entry name" value="RNase_HII/HIII"/>
</dbReference>
<dbReference type="GO" id="GO:0043137">
    <property type="term" value="P:DNA replication, removal of RNA primer"/>
    <property type="evidence" value="ECO:0007669"/>
    <property type="project" value="TreeGrafter"/>
</dbReference>
<protein>
    <recommendedName>
        <fullName evidence="9">Ribonuclease</fullName>
        <ecNumber evidence="9">3.1.26.4</ecNumber>
    </recommendedName>
</protein>
<dbReference type="NCBIfam" id="TIGR00729">
    <property type="entry name" value="ribonuclease HII"/>
    <property type="match status" value="1"/>
</dbReference>
<dbReference type="Proteomes" id="UP000799766">
    <property type="component" value="Unassembled WGS sequence"/>
</dbReference>
<dbReference type="InterPro" id="IPR036397">
    <property type="entry name" value="RNaseH_sf"/>
</dbReference>
<evidence type="ECO:0000256" key="8">
    <source>
        <dbReference type="PROSITE-ProRule" id="PRU01319"/>
    </source>
</evidence>
<organism evidence="11 12">
    <name type="scientific">Lineolata rhizophorae</name>
    <dbReference type="NCBI Taxonomy" id="578093"/>
    <lineage>
        <taxon>Eukaryota</taxon>
        <taxon>Fungi</taxon>
        <taxon>Dikarya</taxon>
        <taxon>Ascomycota</taxon>
        <taxon>Pezizomycotina</taxon>
        <taxon>Dothideomycetes</taxon>
        <taxon>Dothideomycetes incertae sedis</taxon>
        <taxon>Lineolatales</taxon>
        <taxon>Lineolataceae</taxon>
        <taxon>Lineolata</taxon>
    </lineage>
</organism>